<reference evidence="5 6" key="1">
    <citation type="submission" date="2017-07" db="EMBL/GenBank/DDBJ databases">
        <title>Complete genome sequence of Oryzomicrobium terrae TPP412.</title>
        <authorList>
            <person name="Chiu L.-W."/>
            <person name="Lo K.-J."/>
            <person name="Tsai Y.-M."/>
            <person name="Lin S.-S."/>
            <person name="Kuo C.-H."/>
            <person name="Liu C.-T."/>
        </authorList>
    </citation>
    <scope>NUCLEOTIDE SEQUENCE [LARGE SCALE GENOMIC DNA]</scope>
    <source>
        <strain evidence="5 6">TPP412</strain>
    </source>
</reference>
<sequence length="400" mass="42809">MSPLFQRLWRHCRFALPRRQVIPMVALATLAGLPQAWSAPPTLSPPTAGDLVIGQVAPLSGVLASTGEQMVLGVKLQVELTNARGGINGRRVRQVVADDGYRVEDTVAQTRQLLQRDKPLALIGFAGTANVAELLKQGILAEARMPLVAPYTGGEPLRSPFNPFVFHIRASYADEAEYMVDQLTAMGITRIAVFYQDDAFGRSVLAGVEATLKRRKLDLAAAAGYERNTARVDEAVAKLRAADPGTIVMVATNKPAAAFAKAYRAAGGAAQLLNLSVVDPAELVKLAGLDSVHGLGITQVVPSPDSMLPVAREYREALKRYAPGIAPSYAGFEEFIGAKVLFEAIHRAGANPTPERVLQSLEALGTYDAGGHPLRFSPGNRVGSRFVEVTLIGRGGRLMR</sequence>
<accession>A0A5C1E9B4</accession>
<dbReference type="Proteomes" id="UP000323671">
    <property type="component" value="Chromosome"/>
</dbReference>
<evidence type="ECO:0000259" key="4">
    <source>
        <dbReference type="Pfam" id="PF13458"/>
    </source>
</evidence>
<organism evidence="5 6">
    <name type="scientific">Oryzomicrobium terrae</name>
    <dbReference type="NCBI Taxonomy" id="1735038"/>
    <lineage>
        <taxon>Bacteria</taxon>
        <taxon>Pseudomonadati</taxon>
        <taxon>Pseudomonadota</taxon>
        <taxon>Betaproteobacteria</taxon>
        <taxon>Rhodocyclales</taxon>
        <taxon>Rhodocyclaceae</taxon>
        <taxon>Oryzomicrobium</taxon>
    </lineage>
</organism>
<evidence type="ECO:0000256" key="2">
    <source>
        <dbReference type="ARBA" id="ARBA00022729"/>
    </source>
</evidence>
<name>A0A5C1E9B4_9RHOO</name>
<protein>
    <recommendedName>
        <fullName evidence="4">Leucine-binding protein domain-containing protein</fullName>
    </recommendedName>
</protein>
<comment type="similarity">
    <text evidence="1">Belongs to the leucine-binding protein family.</text>
</comment>
<dbReference type="InterPro" id="IPR028081">
    <property type="entry name" value="Leu-bd"/>
</dbReference>
<feature type="signal peptide" evidence="3">
    <location>
        <begin position="1"/>
        <end position="38"/>
    </location>
</feature>
<dbReference type="PANTHER" id="PTHR47235">
    <property type="entry name" value="BLR6548 PROTEIN"/>
    <property type="match status" value="1"/>
</dbReference>
<dbReference type="RefSeq" id="WP_223115925.1">
    <property type="nucleotide sequence ID" value="NZ_CP022579.1"/>
</dbReference>
<evidence type="ECO:0000313" key="5">
    <source>
        <dbReference type="EMBL" id="QEL65492.1"/>
    </source>
</evidence>
<proteinExistence type="inferred from homology"/>
<evidence type="ECO:0000313" key="6">
    <source>
        <dbReference type="Proteomes" id="UP000323671"/>
    </source>
</evidence>
<dbReference type="CDD" id="cd06326">
    <property type="entry name" value="PBP1_ABC_ligand_binding-like"/>
    <property type="match status" value="1"/>
</dbReference>
<dbReference type="Gene3D" id="3.40.50.2300">
    <property type="match status" value="2"/>
</dbReference>
<evidence type="ECO:0000256" key="3">
    <source>
        <dbReference type="SAM" id="SignalP"/>
    </source>
</evidence>
<feature type="chain" id="PRO_5022680903" description="Leucine-binding protein domain-containing protein" evidence="3">
    <location>
        <begin position="39"/>
        <end position="400"/>
    </location>
</feature>
<gene>
    <name evidence="5" type="ORF">OTERR_20160</name>
</gene>
<dbReference type="KEGG" id="otr:OTERR_20160"/>
<evidence type="ECO:0000256" key="1">
    <source>
        <dbReference type="ARBA" id="ARBA00010062"/>
    </source>
</evidence>
<dbReference type="PANTHER" id="PTHR47235:SF1">
    <property type="entry name" value="BLR6548 PROTEIN"/>
    <property type="match status" value="1"/>
</dbReference>
<feature type="domain" description="Leucine-binding protein" evidence="4">
    <location>
        <begin position="53"/>
        <end position="381"/>
    </location>
</feature>
<keyword evidence="6" id="KW-1185">Reference proteome</keyword>
<dbReference type="AlphaFoldDB" id="A0A5C1E9B4"/>
<keyword evidence="2 3" id="KW-0732">Signal</keyword>
<dbReference type="SUPFAM" id="SSF53822">
    <property type="entry name" value="Periplasmic binding protein-like I"/>
    <property type="match status" value="1"/>
</dbReference>
<dbReference type="InterPro" id="IPR028082">
    <property type="entry name" value="Peripla_BP_I"/>
</dbReference>
<dbReference type="EMBL" id="CP022579">
    <property type="protein sequence ID" value="QEL65492.1"/>
    <property type="molecule type" value="Genomic_DNA"/>
</dbReference>
<dbReference type="Pfam" id="PF13458">
    <property type="entry name" value="Peripla_BP_6"/>
    <property type="match status" value="1"/>
</dbReference>